<proteinExistence type="predicted"/>
<reference evidence="2" key="1">
    <citation type="submission" date="2014-05" db="EMBL/GenBank/DDBJ databases">
        <authorList>
            <person name="Chronopoulou M."/>
        </authorList>
    </citation>
    <scope>NUCLEOTIDE SEQUENCE</scope>
    <source>
        <tissue evidence="2">Whole organism</tissue>
    </source>
</reference>
<accession>A0A0K2V111</accession>
<protein>
    <submittedName>
        <fullName evidence="2">Uncharacterized protein</fullName>
    </submittedName>
</protein>
<organism evidence="2">
    <name type="scientific">Lepeophtheirus salmonis</name>
    <name type="common">Salmon louse</name>
    <name type="synonym">Caligus salmonis</name>
    <dbReference type="NCBI Taxonomy" id="72036"/>
    <lineage>
        <taxon>Eukaryota</taxon>
        <taxon>Metazoa</taxon>
        <taxon>Ecdysozoa</taxon>
        <taxon>Arthropoda</taxon>
        <taxon>Crustacea</taxon>
        <taxon>Multicrustacea</taxon>
        <taxon>Hexanauplia</taxon>
        <taxon>Copepoda</taxon>
        <taxon>Siphonostomatoida</taxon>
        <taxon>Caligidae</taxon>
        <taxon>Lepeophtheirus</taxon>
    </lineage>
</organism>
<name>A0A0K2V111_LEPSM</name>
<keyword evidence="1" id="KW-1133">Transmembrane helix</keyword>
<evidence type="ECO:0000313" key="2">
    <source>
        <dbReference type="EMBL" id="CDW43827.1"/>
    </source>
</evidence>
<feature type="transmembrane region" description="Helical" evidence="1">
    <location>
        <begin position="20"/>
        <end position="38"/>
    </location>
</feature>
<sequence length="54" mass="6075">MTCGEDPLFPFICEGDSRRSFEIILISLFFIASGYTFFPLKNGHDSCELLGLLI</sequence>
<keyword evidence="1" id="KW-0472">Membrane</keyword>
<keyword evidence="1" id="KW-0812">Transmembrane</keyword>
<dbReference type="AlphaFoldDB" id="A0A0K2V111"/>
<dbReference type="EMBL" id="HACA01026466">
    <property type="protein sequence ID" value="CDW43827.1"/>
    <property type="molecule type" value="Transcribed_RNA"/>
</dbReference>
<evidence type="ECO:0000256" key="1">
    <source>
        <dbReference type="SAM" id="Phobius"/>
    </source>
</evidence>